<dbReference type="PROSITE" id="PS51387">
    <property type="entry name" value="FAD_PCMH"/>
    <property type="match status" value="1"/>
</dbReference>
<dbReference type="InterPro" id="IPR016171">
    <property type="entry name" value="Vanillyl_alc_oxidase_C-sub2"/>
</dbReference>
<dbReference type="InterPro" id="IPR051914">
    <property type="entry name" value="FAD-linked_OxidoTrans_Type4"/>
</dbReference>
<dbReference type="Gene3D" id="3.30.70.2740">
    <property type="match status" value="1"/>
</dbReference>
<dbReference type="FunFam" id="1.10.45.10:FF:000001">
    <property type="entry name" value="D-lactate dehydrogenase mitochondrial"/>
    <property type="match status" value="1"/>
</dbReference>
<dbReference type="PANTHER" id="PTHR42934:SF2">
    <property type="entry name" value="GLYCOLATE OXIDASE SUBUNIT GLCD"/>
    <property type="match status" value="1"/>
</dbReference>
<accession>A0A3B0XBA6</accession>
<dbReference type="Gene3D" id="3.30.43.10">
    <property type="entry name" value="Uridine Diphospho-n-acetylenolpyruvylglucosamine Reductase, domain 2"/>
    <property type="match status" value="1"/>
</dbReference>
<keyword evidence="4" id="KW-0274">FAD</keyword>
<dbReference type="EMBL" id="UOFG01000049">
    <property type="protein sequence ID" value="VAW58789.1"/>
    <property type="molecule type" value="Genomic_DNA"/>
</dbReference>
<evidence type="ECO:0000313" key="7">
    <source>
        <dbReference type="EMBL" id="VAW58789.1"/>
    </source>
</evidence>
<proteinExistence type="inferred from homology"/>
<dbReference type="Pfam" id="PF01565">
    <property type="entry name" value="FAD_binding_4"/>
    <property type="match status" value="1"/>
</dbReference>
<dbReference type="InterPro" id="IPR006094">
    <property type="entry name" value="Oxid_FAD_bind_N"/>
</dbReference>
<dbReference type="GO" id="GO:0019154">
    <property type="term" value="F:glycolate dehydrogenase activity"/>
    <property type="evidence" value="ECO:0007669"/>
    <property type="project" value="UniProtKB-EC"/>
</dbReference>
<sequence length="459" mass="49774">MTNKFLKQLSNLVPHKNLLTDPTECLVYGYDNSRRQSQPLAVIFPTTEEQVQQIVLTCNQHRIPLIARGRGTGTTGATVPINNELIVSFERMNKIICMDADNRSMDVQPGVTNQEIQQCAAEHKLFWAPDPTSAAFCSVGGNLAYNSAGPRAVKYGTCRENTLGLRAVTGNADIIRCGTHTTKGVVGYDLTRLIIGSEGNLALITQASLKLLPLPDAKHTIKASYSSVDAAARAVSNIMAQPVTPCALEFMDKNALDMVRDYSSIALPSNAGAMLMIEVDGHAETIEKESAQVISACQVDGYINSELAQTKKAALALWQTRKALSPSLRKIAPKKINEDVVVPVSNIPPLINGLDQLGRIHQIKIVNFGHAGNGNIHVNLLVNPDSKTEMQAAEKCLDEVFDLVLSLNGSLSGEHGVGLEKRDFISKELGIAEISLMQQIKQVFDKNNILNPGKTLPAY</sequence>
<dbReference type="Pfam" id="PF02913">
    <property type="entry name" value="FAD-oxidase_C"/>
    <property type="match status" value="1"/>
</dbReference>
<organism evidence="7">
    <name type="scientific">hydrothermal vent metagenome</name>
    <dbReference type="NCBI Taxonomy" id="652676"/>
    <lineage>
        <taxon>unclassified sequences</taxon>
        <taxon>metagenomes</taxon>
        <taxon>ecological metagenomes</taxon>
    </lineage>
</organism>
<dbReference type="SUPFAM" id="SSF55103">
    <property type="entry name" value="FAD-linked oxidases, C-terminal domain"/>
    <property type="match status" value="1"/>
</dbReference>
<gene>
    <name evidence="7" type="ORF">MNBD_GAMMA11-2709</name>
</gene>
<evidence type="ECO:0000259" key="6">
    <source>
        <dbReference type="PROSITE" id="PS51387"/>
    </source>
</evidence>
<dbReference type="InterPro" id="IPR016167">
    <property type="entry name" value="FAD-bd_PCMH_sub1"/>
</dbReference>
<dbReference type="InterPro" id="IPR016169">
    <property type="entry name" value="FAD-bd_PCMH_sub2"/>
</dbReference>
<evidence type="ECO:0000256" key="3">
    <source>
        <dbReference type="ARBA" id="ARBA00022630"/>
    </source>
</evidence>
<dbReference type="SUPFAM" id="SSF56176">
    <property type="entry name" value="FAD-binding/transporter-associated domain-like"/>
    <property type="match status" value="1"/>
</dbReference>
<dbReference type="Gene3D" id="3.30.70.2190">
    <property type="match status" value="1"/>
</dbReference>
<evidence type="ECO:0000256" key="5">
    <source>
        <dbReference type="ARBA" id="ARBA00023002"/>
    </source>
</evidence>
<dbReference type="GO" id="GO:0071949">
    <property type="term" value="F:FAD binding"/>
    <property type="evidence" value="ECO:0007669"/>
    <property type="project" value="InterPro"/>
</dbReference>
<feature type="domain" description="FAD-binding PCMH-type" evidence="6">
    <location>
        <begin position="35"/>
        <end position="214"/>
    </location>
</feature>
<evidence type="ECO:0000256" key="4">
    <source>
        <dbReference type="ARBA" id="ARBA00022827"/>
    </source>
</evidence>
<keyword evidence="3" id="KW-0285">Flavoprotein</keyword>
<evidence type="ECO:0000256" key="2">
    <source>
        <dbReference type="ARBA" id="ARBA00008000"/>
    </source>
</evidence>
<reference evidence="7" key="1">
    <citation type="submission" date="2018-06" db="EMBL/GenBank/DDBJ databases">
        <authorList>
            <person name="Zhirakovskaya E."/>
        </authorList>
    </citation>
    <scope>NUCLEOTIDE SEQUENCE</scope>
</reference>
<dbReference type="FunFam" id="3.30.70.2740:FF:000001">
    <property type="entry name" value="D-lactate dehydrogenase mitochondrial"/>
    <property type="match status" value="1"/>
</dbReference>
<dbReference type="InterPro" id="IPR004113">
    <property type="entry name" value="FAD-bd_oxidored_4_C"/>
</dbReference>
<keyword evidence="5 7" id="KW-0560">Oxidoreductase</keyword>
<comment type="cofactor">
    <cofactor evidence="1">
        <name>FAD</name>
        <dbReference type="ChEBI" id="CHEBI:57692"/>
    </cofactor>
</comment>
<dbReference type="PANTHER" id="PTHR42934">
    <property type="entry name" value="GLYCOLATE OXIDASE SUBUNIT GLCD"/>
    <property type="match status" value="1"/>
</dbReference>
<dbReference type="InterPro" id="IPR036318">
    <property type="entry name" value="FAD-bd_PCMH-like_sf"/>
</dbReference>
<evidence type="ECO:0000256" key="1">
    <source>
        <dbReference type="ARBA" id="ARBA00001974"/>
    </source>
</evidence>
<dbReference type="EC" id="1.1.99.14" evidence="7"/>
<dbReference type="AlphaFoldDB" id="A0A3B0XBA6"/>
<dbReference type="Gene3D" id="3.30.465.10">
    <property type="match status" value="1"/>
</dbReference>
<dbReference type="InterPro" id="IPR016164">
    <property type="entry name" value="FAD-linked_Oxase-like_C"/>
</dbReference>
<name>A0A3B0XBA6_9ZZZZ</name>
<comment type="similarity">
    <text evidence="2">Belongs to the FAD-binding oxidoreductase/transferase type 4 family.</text>
</comment>
<protein>
    <submittedName>
        <fullName evidence="7">Glycolate dehydrogenase, subunit GlcD</fullName>
        <ecNumber evidence="7">1.1.99.14</ecNumber>
    </submittedName>
</protein>
<dbReference type="Gene3D" id="1.10.45.10">
    <property type="entry name" value="Vanillyl-alcohol Oxidase, Chain A, domain 4"/>
    <property type="match status" value="1"/>
</dbReference>
<dbReference type="InterPro" id="IPR016166">
    <property type="entry name" value="FAD-bd_PCMH"/>
</dbReference>